<dbReference type="OrthoDB" id="1620396at2759"/>
<reference evidence="1" key="1">
    <citation type="submission" date="2020-10" db="EMBL/GenBank/DDBJ databases">
        <authorList>
            <person name="Han B."/>
            <person name="Lu T."/>
            <person name="Zhao Q."/>
            <person name="Huang X."/>
            <person name="Zhao Y."/>
        </authorList>
    </citation>
    <scope>NUCLEOTIDE SEQUENCE</scope>
</reference>
<organism evidence="1 2">
    <name type="scientific">Miscanthus lutarioriparius</name>
    <dbReference type="NCBI Taxonomy" id="422564"/>
    <lineage>
        <taxon>Eukaryota</taxon>
        <taxon>Viridiplantae</taxon>
        <taxon>Streptophyta</taxon>
        <taxon>Embryophyta</taxon>
        <taxon>Tracheophyta</taxon>
        <taxon>Spermatophyta</taxon>
        <taxon>Magnoliopsida</taxon>
        <taxon>Liliopsida</taxon>
        <taxon>Poales</taxon>
        <taxon>Poaceae</taxon>
        <taxon>PACMAD clade</taxon>
        <taxon>Panicoideae</taxon>
        <taxon>Andropogonodae</taxon>
        <taxon>Andropogoneae</taxon>
        <taxon>Saccharinae</taxon>
        <taxon>Miscanthus</taxon>
    </lineage>
</organism>
<dbReference type="NCBIfam" id="TIGR01589">
    <property type="entry name" value="A_thal_3526"/>
    <property type="match status" value="1"/>
</dbReference>
<proteinExistence type="predicted"/>
<dbReference type="AlphaFoldDB" id="A0A811SCV4"/>
<protein>
    <submittedName>
        <fullName evidence="1">Uncharacterized protein</fullName>
    </submittedName>
</protein>
<evidence type="ECO:0000313" key="2">
    <source>
        <dbReference type="Proteomes" id="UP000604825"/>
    </source>
</evidence>
<name>A0A811SCV4_9POAL</name>
<dbReference type="PANTHER" id="PTHR31871:SF67">
    <property type="entry name" value="TETRATRICOPEPTIDE REPEAT (TPR)-LIKE SUPERFAMILY PROTEIN"/>
    <property type="match status" value="1"/>
</dbReference>
<dbReference type="Pfam" id="PF09713">
    <property type="entry name" value="A_thal_3526"/>
    <property type="match status" value="1"/>
</dbReference>
<sequence>MASEEVIHKVQNLIERCLQMYMDQKEVVDALSHHSKIEPCITELVWRQLEQQNPLFFKAYNMRLRLKNQIMVINKLLQDQFAVMNNDFSSGIPSMCLPNGSNSNLLKQNPCFLPETAPGSAMPDGIMHNGSSSGIINGTPSGNQLLNASKDLHGLHNGIDASASLQSDQNATAVLYGVDNETSATIKTESCYSSNADFAFCGNTFLESCQSIGDASGGGSFSSSELNGQPLNDSILDMESSSFSFLNQMPQNFIFSDLTDDFNQSADHELYYCICRFPLSELAEGLMRWESSLSATG</sequence>
<gene>
    <name evidence="1" type="ORF">NCGR_LOCUS62496</name>
</gene>
<dbReference type="Proteomes" id="UP000604825">
    <property type="component" value="Unassembled WGS sequence"/>
</dbReference>
<evidence type="ECO:0000313" key="1">
    <source>
        <dbReference type="EMBL" id="CAD6338398.1"/>
    </source>
</evidence>
<keyword evidence="2" id="KW-1185">Reference proteome</keyword>
<accession>A0A811SCV4</accession>
<comment type="caution">
    <text evidence="1">The sequence shown here is derived from an EMBL/GenBank/DDBJ whole genome shotgun (WGS) entry which is preliminary data.</text>
</comment>
<dbReference type="PANTHER" id="PTHR31871">
    <property type="entry name" value="OS02G0137100 PROTEIN"/>
    <property type="match status" value="1"/>
</dbReference>
<dbReference type="InterPro" id="IPR006476">
    <property type="entry name" value="CHP01589_pln"/>
</dbReference>
<dbReference type="EMBL" id="CAJGYO010000019">
    <property type="protein sequence ID" value="CAD6338398.1"/>
    <property type="molecule type" value="Genomic_DNA"/>
</dbReference>